<evidence type="ECO:0000256" key="2">
    <source>
        <dbReference type="ARBA" id="ARBA00022723"/>
    </source>
</evidence>
<dbReference type="Proteomes" id="UP000502297">
    <property type="component" value="Chromosome"/>
</dbReference>
<evidence type="ECO:0000256" key="10">
    <source>
        <dbReference type="HAMAP-Rule" id="MF_00536"/>
    </source>
</evidence>
<dbReference type="Gene3D" id="3.40.718.10">
    <property type="entry name" value="Isopropylmalate Dehydrogenase"/>
    <property type="match status" value="1"/>
</dbReference>
<evidence type="ECO:0000256" key="3">
    <source>
        <dbReference type="ARBA" id="ARBA00022833"/>
    </source>
</evidence>
<keyword evidence="3 10" id="KW-0862">Zinc</keyword>
<dbReference type="InterPro" id="IPR005255">
    <property type="entry name" value="PdxA_fam"/>
</dbReference>
<comment type="function">
    <text evidence="10">Catalyzes the NAD(P)-dependent oxidation of 4-(phosphooxy)-L-threonine (HTP) into 2-amino-3-oxo-4-(phosphooxy)butyric acid which spontaneously decarboxylates to form 3-amino-2-oxopropyl phosphate (AHAP).</text>
</comment>
<keyword evidence="9 10" id="KW-0170">Cobalt</keyword>
<feature type="binding site" evidence="10">
    <location>
        <position position="132"/>
    </location>
    <ligand>
        <name>substrate</name>
    </ligand>
</feature>
<dbReference type="GO" id="GO:0008270">
    <property type="term" value="F:zinc ion binding"/>
    <property type="evidence" value="ECO:0007669"/>
    <property type="project" value="UniProtKB-UniRule"/>
</dbReference>
<dbReference type="UniPathway" id="UPA00244">
    <property type="reaction ID" value="UER00312"/>
</dbReference>
<evidence type="ECO:0000313" key="12">
    <source>
        <dbReference type="Proteomes" id="UP000502297"/>
    </source>
</evidence>
<evidence type="ECO:0000313" key="11">
    <source>
        <dbReference type="EMBL" id="QIO05107.1"/>
    </source>
</evidence>
<reference evidence="11 12" key="1">
    <citation type="submission" date="2020-03" db="EMBL/GenBank/DDBJ databases">
        <authorList>
            <person name="Zhu W."/>
        </authorList>
    </citation>
    <scope>NUCLEOTIDE SEQUENCE [LARGE SCALE GENOMIC DNA]</scope>
    <source>
        <strain evidence="11 12">323-1</strain>
    </source>
</reference>
<gene>
    <name evidence="10 11" type="primary">pdxA</name>
    <name evidence="11" type="ORF">G8E00_03540</name>
</gene>
<dbReference type="PANTHER" id="PTHR30004:SF5">
    <property type="entry name" value="4-HYDROXYTHREONINE-4-PHOSPHATE DEHYDROGENASE"/>
    <property type="match status" value="1"/>
</dbReference>
<protein>
    <recommendedName>
        <fullName evidence="10">4-hydroxythreonine-4-phosphate dehydrogenase</fullName>
        <ecNumber evidence="10">1.1.1.262</ecNumber>
    </recommendedName>
    <alternativeName>
        <fullName evidence="10">4-(phosphohydroxy)-L-threonine dehydrogenase</fullName>
    </alternativeName>
</protein>
<comment type="cofactor">
    <cofactor evidence="10">
        <name>Zn(2+)</name>
        <dbReference type="ChEBI" id="CHEBI:29105"/>
    </cofactor>
    <cofactor evidence="10">
        <name>Mg(2+)</name>
        <dbReference type="ChEBI" id="CHEBI:18420"/>
    </cofactor>
    <cofactor evidence="10">
        <name>Co(2+)</name>
        <dbReference type="ChEBI" id="CHEBI:48828"/>
    </cofactor>
    <text evidence="10">Binds 1 divalent metal cation per subunit. Can use ions such as Zn(2+), Mg(2+) or Co(2+).</text>
</comment>
<dbReference type="EC" id="1.1.1.262" evidence="10"/>
<organism evidence="11 12">
    <name type="scientific">Acinetobacter shaoyimingii</name>
    <dbReference type="NCBI Taxonomy" id="2715164"/>
    <lineage>
        <taxon>Bacteria</taxon>
        <taxon>Pseudomonadati</taxon>
        <taxon>Pseudomonadota</taxon>
        <taxon>Gammaproteobacteria</taxon>
        <taxon>Moraxellales</taxon>
        <taxon>Moraxellaceae</taxon>
        <taxon>Acinetobacter</taxon>
    </lineage>
</organism>
<accession>A0A6G8RTA8</accession>
<evidence type="ECO:0000256" key="8">
    <source>
        <dbReference type="ARBA" id="ARBA00023096"/>
    </source>
</evidence>
<keyword evidence="6 10" id="KW-0560">Oxidoreductase</keyword>
<feature type="binding site" evidence="10">
    <location>
        <position position="261"/>
    </location>
    <ligand>
        <name>a divalent metal cation</name>
        <dbReference type="ChEBI" id="CHEBI:60240"/>
        <note>ligand shared between dimeric partners</note>
    </ligand>
</feature>
<feature type="binding site" evidence="10">
    <location>
        <position position="287"/>
    </location>
    <ligand>
        <name>substrate</name>
    </ligand>
</feature>
<dbReference type="GO" id="GO:0051287">
    <property type="term" value="F:NAD binding"/>
    <property type="evidence" value="ECO:0007669"/>
    <property type="project" value="InterPro"/>
</dbReference>
<dbReference type="HAMAP" id="MF_00536">
    <property type="entry name" value="PdxA"/>
    <property type="match status" value="1"/>
</dbReference>
<feature type="binding site" evidence="10">
    <location>
        <position position="131"/>
    </location>
    <ligand>
        <name>substrate</name>
    </ligand>
</feature>
<dbReference type="Pfam" id="PF04166">
    <property type="entry name" value="PdxA"/>
    <property type="match status" value="1"/>
</dbReference>
<proteinExistence type="inferred from homology"/>
<feature type="binding site" evidence="10">
    <location>
        <position position="278"/>
    </location>
    <ligand>
        <name>substrate</name>
    </ligand>
</feature>
<dbReference type="GO" id="GO:0008615">
    <property type="term" value="P:pyridoxine biosynthetic process"/>
    <property type="evidence" value="ECO:0007669"/>
    <property type="project" value="UniProtKB-UniRule"/>
</dbReference>
<dbReference type="KEGG" id="asha:G8E00_03540"/>
<evidence type="ECO:0000256" key="7">
    <source>
        <dbReference type="ARBA" id="ARBA00023027"/>
    </source>
</evidence>
<keyword evidence="7 10" id="KW-0520">NAD</keyword>
<keyword evidence="8 10" id="KW-0664">Pyridoxine biosynthesis</keyword>
<sequence>MLPLYVTSGEPAGIGPDICLSLADRIDERPIVVLADIHMLKQRAELLKLNIELIEYQAQTQSSLKGQLYVEHVPLQQDVILGELNPHNSAYVLEQLRRSAEYAMSGKSVGVATAPVQKSVINDAGIHFSGHTEYYQEFAGVDRVVMMLATKTLRVALATTHLALRDVPDAITTERLHQVIDILIHDLKTKFKIDHPHILVCGLNPHAGEDGYLGMEEIEVINPVLQTYRAQGIDMSLSLPADTLFTPENLKNADAVLAMYHDQGLPVLKSQGFGEAINITLGLPFIRTSVDHGTALSLAGTGRAKSSSLHVAVDLALDLARH</sequence>
<evidence type="ECO:0000256" key="4">
    <source>
        <dbReference type="ARBA" id="ARBA00022842"/>
    </source>
</evidence>
<evidence type="ECO:0000256" key="1">
    <source>
        <dbReference type="ARBA" id="ARBA00022490"/>
    </source>
</evidence>
<feature type="binding site" evidence="10">
    <location>
        <position position="206"/>
    </location>
    <ligand>
        <name>a divalent metal cation</name>
        <dbReference type="ChEBI" id="CHEBI:60240"/>
        <note>ligand shared between dimeric partners</note>
    </ligand>
</feature>
<evidence type="ECO:0000256" key="6">
    <source>
        <dbReference type="ARBA" id="ARBA00023002"/>
    </source>
</evidence>
<dbReference type="RefSeq" id="WP_166012667.1">
    <property type="nucleotide sequence ID" value="NZ_CP049801.1"/>
</dbReference>
<evidence type="ECO:0000256" key="9">
    <source>
        <dbReference type="ARBA" id="ARBA00023285"/>
    </source>
</evidence>
<keyword evidence="1 10" id="KW-0963">Cytoplasm</keyword>
<dbReference type="GO" id="GO:0050897">
    <property type="term" value="F:cobalt ion binding"/>
    <property type="evidence" value="ECO:0007669"/>
    <property type="project" value="UniProtKB-UniRule"/>
</dbReference>
<comment type="similarity">
    <text evidence="10">Belongs to the PdxA family.</text>
</comment>
<name>A0A6G8RTA8_9GAMM</name>
<comment type="miscellaneous">
    <text evidence="10">The active site is located at the dimer interface.</text>
</comment>
<dbReference type="GO" id="GO:0000287">
    <property type="term" value="F:magnesium ion binding"/>
    <property type="evidence" value="ECO:0007669"/>
    <property type="project" value="UniProtKB-UniRule"/>
</dbReference>
<dbReference type="GO" id="GO:0005737">
    <property type="term" value="C:cytoplasm"/>
    <property type="evidence" value="ECO:0007669"/>
    <property type="project" value="UniProtKB-SubCell"/>
</dbReference>
<dbReference type="PANTHER" id="PTHR30004">
    <property type="entry name" value="4-HYDROXYTHREONINE-4-PHOSPHATE DEHYDROGENASE"/>
    <property type="match status" value="1"/>
</dbReference>
<dbReference type="SUPFAM" id="SSF53659">
    <property type="entry name" value="Isocitrate/Isopropylmalate dehydrogenase-like"/>
    <property type="match status" value="1"/>
</dbReference>
<comment type="subcellular location">
    <subcellularLocation>
        <location evidence="10">Cytoplasm</location>
    </subcellularLocation>
</comment>
<comment type="subunit">
    <text evidence="10">Homodimer.</text>
</comment>
<keyword evidence="2 10" id="KW-0479">Metal-binding</keyword>
<comment type="catalytic activity">
    <reaction evidence="10">
        <text>4-(phosphooxy)-L-threonine + NAD(+) = 3-amino-2-oxopropyl phosphate + CO2 + NADH</text>
        <dbReference type="Rhea" id="RHEA:32275"/>
        <dbReference type="ChEBI" id="CHEBI:16526"/>
        <dbReference type="ChEBI" id="CHEBI:57279"/>
        <dbReference type="ChEBI" id="CHEBI:57540"/>
        <dbReference type="ChEBI" id="CHEBI:57945"/>
        <dbReference type="ChEBI" id="CHEBI:58452"/>
        <dbReference type="EC" id="1.1.1.262"/>
    </reaction>
</comment>
<dbReference type="NCBIfam" id="TIGR00557">
    <property type="entry name" value="pdxA"/>
    <property type="match status" value="1"/>
</dbReference>
<feature type="binding site" evidence="10">
    <location>
        <position position="269"/>
    </location>
    <ligand>
        <name>substrate</name>
    </ligand>
</feature>
<dbReference type="AlphaFoldDB" id="A0A6G8RTA8"/>
<dbReference type="GO" id="GO:0042823">
    <property type="term" value="P:pyridoxal phosphate biosynthetic process"/>
    <property type="evidence" value="ECO:0007669"/>
    <property type="project" value="UniProtKB-UniRule"/>
</dbReference>
<evidence type="ECO:0000256" key="5">
    <source>
        <dbReference type="ARBA" id="ARBA00022857"/>
    </source>
</evidence>
<keyword evidence="5 10" id="KW-0521">NADP</keyword>
<dbReference type="GO" id="GO:0050570">
    <property type="term" value="F:4-hydroxythreonine-4-phosphate dehydrogenase activity"/>
    <property type="evidence" value="ECO:0007669"/>
    <property type="project" value="UniProtKB-UniRule"/>
</dbReference>
<comment type="pathway">
    <text evidence="10">Cofactor biosynthesis; pyridoxine 5'-phosphate biosynthesis; pyridoxine 5'-phosphate from D-erythrose 4-phosphate: step 4/5.</text>
</comment>
<feature type="binding site" evidence="10">
    <location>
        <position position="161"/>
    </location>
    <ligand>
        <name>a divalent metal cation</name>
        <dbReference type="ChEBI" id="CHEBI:60240"/>
        <note>ligand shared between dimeric partners</note>
    </ligand>
</feature>
<dbReference type="EMBL" id="CP049801">
    <property type="protein sequence ID" value="QIO05107.1"/>
    <property type="molecule type" value="Genomic_DNA"/>
</dbReference>
<keyword evidence="4 10" id="KW-0460">Magnesium</keyword>
<keyword evidence="12" id="KW-1185">Reference proteome</keyword>
<dbReference type="InterPro" id="IPR037510">
    <property type="entry name" value="PdxA"/>
</dbReference>